<dbReference type="Proteomes" id="UP000241587">
    <property type="component" value="Unassembled WGS sequence"/>
</dbReference>
<gene>
    <name evidence="1" type="ORF">FCULG_00010696</name>
</gene>
<proteinExistence type="predicted"/>
<dbReference type="OrthoDB" id="10278708at2759"/>
<reference evidence="1 2" key="1">
    <citation type="submission" date="2018-02" db="EMBL/GenBank/DDBJ databases">
        <title>Fusarium culmorum secondary metabolites in fungal-bacterial-plant interactions.</title>
        <authorList>
            <person name="Schmidt R."/>
        </authorList>
    </citation>
    <scope>NUCLEOTIDE SEQUENCE [LARGE SCALE GENOMIC DNA]</scope>
    <source>
        <strain evidence="1 2">PV</strain>
    </source>
</reference>
<dbReference type="OMA" id="HRSMRTQ"/>
<dbReference type="EMBL" id="PVEM01000004">
    <property type="protein sequence ID" value="PTD08974.1"/>
    <property type="molecule type" value="Genomic_DNA"/>
</dbReference>
<evidence type="ECO:0000313" key="2">
    <source>
        <dbReference type="Proteomes" id="UP000241587"/>
    </source>
</evidence>
<keyword evidence="2" id="KW-1185">Reference proteome</keyword>
<accession>A0A2T4GZM9</accession>
<sequence length="116" mass="12267">MPSNGGITEHEPCEPLAVIANGAGPVTRAEPVDNGERAAVESLCLAWPHRSMRTQVDGSKRDSIDGSAVAQCSYGEGGVQRLDHAILIWQDIDDRGKRGNGIGLLVNSMSNEVDNG</sequence>
<organism evidence="1 2">
    <name type="scientific">Fusarium culmorum</name>
    <dbReference type="NCBI Taxonomy" id="5516"/>
    <lineage>
        <taxon>Eukaryota</taxon>
        <taxon>Fungi</taxon>
        <taxon>Dikarya</taxon>
        <taxon>Ascomycota</taxon>
        <taxon>Pezizomycotina</taxon>
        <taxon>Sordariomycetes</taxon>
        <taxon>Hypocreomycetidae</taxon>
        <taxon>Hypocreales</taxon>
        <taxon>Nectriaceae</taxon>
        <taxon>Fusarium</taxon>
    </lineage>
</organism>
<name>A0A2T4GZM9_FUSCU</name>
<protein>
    <submittedName>
        <fullName evidence="1">Uncharacterized protein</fullName>
    </submittedName>
</protein>
<evidence type="ECO:0000313" key="1">
    <source>
        <dbReference type="EMBL" id="PTD08974.1"/>
    </source>
</evidence>
<dbReference type="AlphaFoldDB" id="A0A2T4GZM9"/>
<comment type="caution">
    <text evidence="1">The sequence shown here is derived from an EMBL/GenBank/DDBJ whole genome shotgun (WGS) entry which is preliminary data.</text>
</comment>